<evidence type="ECO:0008006" key="3">
    <source>
        <dbReference type="Google" id="ProtNLM"/>
    </source>
</evidence>
<gene>
    <name evidence="1" type="ORF">CSSPJE1EN1_LOCUS7711</name>
</gene>
<keyword evidence="2" id="KW-1185">Reference proteome</keyword>
<proteinExistence type="predicted"/>
<evidence type="ECO:0000313" key="1">
    <source>
        <dbReference type="EMBL" id="CAK9262233.1"/>
    </source>
</evidence>
<accession>A0ABP0W618</accession>
<organism evidence="1 2">
    <name type="scientific">Sphagnum jensenii</name>
    <dbReference type="NCBI Taxonomy" id="128206"/>
    <lineage>
        <taxon>Eukaryota</taxon>
        <taxon>Viridiplantae</taxon>
        <taxon>Streptophyta</taxon>
        <taxon>Embryophyta</taxon>
        <taxon>Bryophyta</taxon>
        <taxon>Sphagnophytina</taxon>
        <taxon>Sphagnopsida</taxon>
        <taxon>Sphagnales</taxon>
        <taxon>Sphagnaceae</taxon>
        <taxon>Sphagnum</taxon>
    </lineage>
</organism>
<name>A0ABP0W618_9BRYO</name>
<dbReference type="Proteomes" id="UP001497444">
    <property type="component" value="Chromosome 14"/>
</dbReference>
<sequence>MSSFVKRFLRAACGEACMLAARFLDSRRDEFIRFAFISRMCAGAANSVSLFIPGMSSIAFQRRFLLLWMLRALEPVSMCARIVHSTPPMFGTSCQLHSSLGRSLKESLYLRIFSSSSISSL</sequence>
<reference evidence="1" key="1">
    <citation type="submission" date="2024-02" db="EMBL/GenBank/DDBJ databases">
        <authorList>
            <consortium name="ELIXIR-Norway"/>
            <consortium name="Elixir Norway"/>
        </authorList>
    </citation>
    <scope>NUCLEOTIDE SEQUENCE</scope>
</reference>
<protein>
    <recommendedName>
        <fullName evidence="3">Secreted protein</fullName>
    </recommendedName>
</protein>
<dbReference type="EMBL" id="OZ020109">
    <property type="protein sequence ID" value="CAK9262233.1"/>
    <property type="molecule type" value="Genomic_DNA"/>
</dbReference>
<evidence type="ECO:0000313" key="2">
    <source>
        <dbReference type="Proteomes" id="UP001497444"/>
    </source>
</evidence>